<name>A0A1M6R9N8_9RHOB</name>
<accession>A0A1M6R9N8</accession>
<keyword evidence="8" id="KW-1185">Reference proteome</keyword>
<protein>
    <submittedName>
        <fullName evidence="7">Biotin transport system permease protein</fullName>
    </submittedName>
</protein>
<keyword evidence="3 6" id="KW-0812">Transmembrane</keyword>
<comment type="similarity">
    <text evidence="2">Belongs to the CbiQ family.</text>
</comment>
<dbReference type="Pfam" id="PF02361">
    <property type="entry name" value="CbiQ"/>
    <property type="match status" value="1"/>
</dbReference>
<dbReference type="STRING" id="1470563.SAMN05444000_12453"/>
<proteinExistence type="inferred from homology"/>
<evidence type="ECO:0000256" key="5">
    <source>
        <dbReference type="ARBA" id="ARBA00023136"/>
    </source>
</evidence>
<evidence type="ECO:0000313" key="7">
    <source>
        <dbReference type="EMBL" id="SHK29171.1"/>
    </source>
</evidence>
<evidence type="ECO:0000256" key="4">
    <source>
        <dbReference type="ARBA" id="ARBA00022989"/>
    </source>
</evidence>
<dbReference type="AlphaFoldDB" id="A0A1M6R9N8"/>
<dbReference type="InterPro" id="IPR003339">
    <property type="entry name" value="ABC/ECF_trnsptr_transmembrane"/>
</dbReference>
<dbReference type="RefSeq" id="WP_220387638.1">
    <property type="nucleotide sequence ID" value="NZ_FQZQ01000024.1"/>
</dbReference>
<feature type="transmembrane region" description="Helical" evidence="6">
    <location>
        <begin position="88"/>
        <end position="107"/>
    </location>
</feature>
<feature type="transmembrane region" description="Helical" evidence="6">
    <location>
        <begin position="65"/>
        <end position="82"/>
    </location>
</feature>
<evidence type="ECO:0000256" key="1">
    <source>
        <dbReference type="ARBA" id="ARBA00004141"/>
    </source>
</evidence>
<organism evidence="7 8">
    <name type="scientific">Shimia gijangensis</name>
    <dbReference type="NCBI Taxonomy" id="1470563"/>
    <lineage>
        <taxon>Bacteria</taxon>
        <taxon>Pseudomonadati</taxon>
        <taxon>Pseudomonadota</taxon>
        <taxon>Alphaproteobacteria</taxon>
        <taxon>Rhodobacterales</taxon>
        <taxon>Roseobacteraceae</taxon>
    </lineage>
</organism>
<dbReference type="CDD" id="cd16914">
    <property type="entry name" value="EcfT"/>
    <property type="match status" value="1"/>
</dbReference>
<dbReference type="EMBL" id="FQZQ01000024">
    <property type="protein sequence ID" value="SHK29171.1"/>
    <property type="molecule type" value="Genomic_DNA"/>
</dbReference>
<gene>
    <name evidence="7" type="ORF">SAMN05444000_12453</name>
</gene>
<keyword evidence="5 6" id="KW-0472">Membrane</keyword>
<dbReference type="GO" id="GO:0005886">
    <property type="term" value="C:plasma membrane"/>
    <property type="evidence" value="ECO:0007669"/>
    <property type="project" value="TreeGrafter"/>
</dbReference>
<evidence type="ECO:0000256" key="3">
    <source>
        <dbReference type="ARBA" id="ARBA00022692"/>
    </source>
</evidence>
<feature type="transmembrane region" description="Helical" evidence="6">
    <location>
        <begin position="31"/>
        <end position="53"/>
    </location>
</feature>
<dbReference type="PANTHER" id="PTHR33514:SF13">
    <property type="entry name" value="PROTEIN ABCI12, CHLOROPLASTIC"/>
    <property type="match status" value="1"/>
</dbReference>
<keyword evidence="4 6" id="KW-1133">Transmembrane helix</keyword>
<dbReference type="PANTHER" id="PTHR33514">
    <property type="entry name" value="PROTEIN ABCI12, CHLOROPLASTIC"/>
    <property type="match status" value="1"/>
</dbReference>
<evidence type="ECO:0000313" key="8">
    <source>
        <dbReference type="Proteomes" id="UP000183982"/>
    </source>
</evidence>
<sequence>MLDLYSPGTSYLHRLGPGPKILTMMLGGTGLFLFDSLPIACAAFIAIAALYPVAGLTAKQAWAQIRPLLWIFAIFFALQWWLSGLTTAAFVVIRLAALILLASLVTLTTRASDMIDSLTHALGFLRPFGANPAKIGLSISLALRFIPVLAQITQEVREAQKTRGLERSVIATALPVAIRTIKMADDISDAIEARGYRP</sequence>
<evidence type="ECO:0000256" key="6">
    <source>
        <dbReference type="SAM" id="Phobius"/>
    </source>
</evidence>
<dbReference type="Proteomes" id="UP000183982">
    <property type="component" value="Unassembled WGS sequence"/>
</dbReference>
<reference evidence="8" key="1">
    <citation type="submission" date="2016-11" db="EMBL/GenBank/DDBJ databases">
        <authorList>
            <person name="Varghese N."/>
            <person name="Submissions S."/>
        </authorList>
    </citation>
    <scope>NUCLEOTIDE SEQUENCE [LARGE SCALE GENOMIC DNA]</scope>
    <source>
        <strain evidence="8">DSM 100564</strain>
    </source>
</reference>
<comment type="subcellular location">
    <subcellularLocation>
        <location evidence="1">Membrane</location>
        <topology evidence="1">Multi-pass membrane protein</topology>
    </subcellularLocation>
</comment>
<evidence type="ECO:0000256" key="2">
    <source>
        <dbReference type="ARBA" id="ARBA00008564"/>
    </source>
</evidence>